<feature type="region of interest" description="Disordered" evidence="1">
    <location>
        <begin position="63"/>
        <end position="86"/>
    </location>
</feature>
<reference evidence="3" key="1">
    <citation type="submission" date="2022-11" db="UniProtKB">
        <authorList>
            <consortium name="WormBaseParasite"/>
        </authorList>
    </citation>
    <scope>IDENTIFICATION</scope>
</reference>
<feature type="compositionally biased region" description="Polar residues" evidence="1">
    <location>
        <begin position="369"/>
        <end position="393"/>
    </location>
</feature>
<dbReference type="WBParaSite" id="PgR002_g204_t02">
    <property type="protein sequence ID" value="PgR002_g204_t02"/>
    <property type="gene ID" value="PgR002_g204"/>
</dbReference>
<evidence type="ECO:0000313" key="2">
    <source>
        <dbReference type="Proteomes" id="UP000887569"/>
    </source>
</evidence>
<name>A0A915ABN2_PARUN</name>
<accession>A0A915ABN2</accession>
<sequence>MEYKSVLSEIKEEGRVNENDEQECSAYVEESDAKVELASESDAVLSSADNSWIQSFSSVRHVGGKDSFSEESDGSHSSNSDDREIYSQRSDDQVALTNTPNEAQEDNEETKFKNRYVRMGERLTDDLINAYCDRLQEAVNKEVDGMLAMQYIMLEPNLVKTLIGGNKPICQVIYDTHRAHYLVVYRKALKTAPIIIYDPIIPHQDAIHETLNNSVCQQLATLFRHLYDENDAMDIGIEMGLSPQKDCWSCGLRAIAHITHIVLGIHPVRYEYDLEMVRDFFSSILDISKPSRQLFVDASLGRLRADGRSKLIMAKITRDGELIEEGQRRSAGNEMLCTRSTLTIDYTQSDTDSDERITRAKLSEMFASSASSHYGTMMSSRSNLSDESLASRRQCSEFEISESGDEQSIKGNSEDEGQNYSPQASSDATRVNDTPPITNDATDATHREQNHGDISSEEVCM</sequence>
<evidence type="ECO:0000313" key="3">
    <source>
        <dbReference type="WBParaSite" id="PgR002_g204_t02"/>
    </source>
</evidence>
<organism evidence="2 3">
    <name type="scientific">Parascaris univalens</name>
    <name type="common">Nematode worm</name>
    <dbReference type="NCBI Taxonomy" id="6257"/>
    <lineage>
        <taxon>Eukaryota</taxon>
        <taxon>Metazoa</taxon>
        <taxon>Ecdysozoa</taxon>
        <taxon>Nematoda</taxon>
        <taxon>Chromadorea</taxon>
        <taxon>Rhabditida</taxon>
        <taxon>Spirurina</taxon>
        <taxon>Ascaridomorpha</taxon>
        <taxon>Ascaridoidea</taxon>
        <taxon>Ascarididae</taxon>
        <taxon>Parascaris</taxon>
    </lineage>
</organism>
<protein>
    <submittedName>
        <fullName evidence="3">Ubiquitin-like protease family profile domain-containing protein</fullName>
    </submittedName>
</protein>
<evidence type="ECO:0000256" key="1">
    <source>
        <dbReference type="SAM" id="MobiDB-lite"/>
    </source>
</evidence>
<keyword evidence="2" id="KW-1185">Reference proteome</keyword>
<feature type="region of interest" description="Disordered" evidence="1">
    <location>
        <begin position="369"/>
        <end position="461"/>
    </location>
</feature>
<feature type="region of interest" description="Disordered" evidence="1">
    <location>
        <begin position="1"/>
        <end position="29"/>
    </location>
</feature>
<dbReference type="AlphaFoldDB" id="A0A915ABN2"/>
<feature type="compositionally biased region" description="Polar residues" evidence="1">
    <location>
        <begin position="418"/>
        <end position="442"/>
    </location>
</feature>
<proteinExistence type="predicted"/>
<dbReference type="Proteomes" id="UP000887569">
    <property type="component" value="Unplaced"/>
</dbReference>
<feature type="compositionally biased region" description="Basic and acidic residues" evidence="1">
    <location>
        <begin position="1"/>
        <end position="18"/>
    </location>
</feature>